<gene>
    <name evidence="1" type="ORF">COU33_02440</name>
</gene>
<dbReference type="Gene3D" id="3.20.20.150">
    <property type="entry name" value="Divalent-metal-dependent TIM barrel enzymes"/>
    <property type="match status" value="1"/>
</dbReference>
<feature type="non-terminal residue" evidence="1">
    <location>
        <position position="72"/>
    </location>
</feature>
<dbReference type="SUPFAM" id="SSF51658">
    <property type="entry name" value="Xylose isomerase-like"/>
    <property type="match status" value="1"/>
</dbReference>
<sequence>MPIIGAHVSAAGGLKNAVARTHAIGAQCFQIFGASPRTFLAKLPDKKGVAEYKAALTAAKLGPVFLHAAYLV</sequence>
<accession>A0A2M6W1A0</accession>
<dbReference type="Proteomes" id="UP000229362">
    <property type="component" value="Unassembled WGS sequence"/>
</dbReference>
<evidence type="ECO:0000313" key="1">
    <source>
        <dbReference type="EMBL" id="PIT86563.1"/>
    </source>
</evidence>
<comment type="caution">
    <text evidence="1">The sequence shown here is derived from an EMBL/GenBank/DDBJ whole genome shotgun (WGS) entry which is preliminary data.</text>
</comment>
<name>A0A2M6W1A0_9BACT</name>
<dbReference type="AlphaFoldDB" id="A0A2M6W1A0"/>
<dbReference type="InterPro" id="IPR036237">
    <property type="entry name" value="Xyl_isomerase-like_sf"/>
</dbReference>
<protein>
    <submittedName>
        <fullName evidence="1">Uncharacterized protein</fullName>
    </submittedName>
</protein>
<reference evidence="2" key="1">
    <citation type="submission" date="2017-09" db="EMBL/GenBank/DDBJ databases">
        <title>Depth-based differentiation of microbial function through sediment-hosted aquifers and enrichment of novel symbionts in the deep terrestrial subsurface.</title>
        <authorList>
            <person name="Probst A.J."/>
            <person name="Ladd B."/>
            <person name="Jarett J.K."/>
            <person name="Geller-Mcgrath D.E."/>
            <person name="Sieber C.M.K."/>
            <person name="Emerson J.B."/>
            <person name="Anantharaman K."/>
            <person name="Thomas B.C."/>
            <person name="Malmstrom R."/>
            <person name="Stieglmeier M."/>
            <person name="Klingl A."/>
            <person name="Woyke T."/>
            <person name="Ryan C.M."/>
            <person name="Banfield J.F."/>
        </authorList>
    </citation>
    <scope>NUCLEOTIDE SEQUENCE [LARGE SCALE GENOMIC DNA]</scope>
</reference>
<proteinExistence type="predicted"/>
<evidence type="ECO:0000313" key="2">
    <source>
        <dbReference type="Proteomes" id="UP000229362"/>
    </source>
</evidence>
<organism evidence="1 2">
    <name type="scientific">Candidatus Magasanikbacteria bacterium CG10_big_fil_rev_8_21_14_0_10_43_6</name>
    <dbReference type="NCBI Taxonomy" id="1974650"/>
    <lineage>
        <taxon>Bacteria</taxon>
        <taxon>Candidatus Magasanikiibacteriota</taxon>
    </lineage>
</organism>
<dbReference type="EMBL" id="PFBZ01000105">
    <property type="protein sequence ID" value="PIT86563.1"/>
    <property type="molecule type" value="Genomic_DNA"/>
</dbReference>